<feature type="region of interest" description="Disordered" evidence="1">
    <location>
        <begin position="77"/>
        <end position="113"/>
    </location>
</feature>
<keyword evidence="3" id="KW-1185">Reference proteome</keyword>
<protein>
    <submittedName>
        <fullName evidence="2">Uncharacterized protein</fullName>
    </submittedName>
</protein>
<sequence>MTCATISRSTKFTNILLLKKGIRDVSDRLPVPRAVADLHDPLGAAGAPLAPAVAGEAEREEQEALRDVQAGVVRAVQDGPPAPAAPPAAEEGLGLAGPRALRRPPPPPAAATAAAGTPHVSVLYLELLCVPFRRPKSVLRVPRSIPSGVSLLFPPFAALCLHWRWTSGSDTSASSGRPVKYSGARQQATILSLFGSK</sequence>
<dbReference type="AlphaFoldDB" id="A0A194RH00"/>
<proteinExistence type="predicted"/>
<dbReference type="EMBL" id="KQ460205">
    <property type="protein sequence ID" value="KPJ17098.1"/>
    <property type="molecule type" value="Genomic_DNA"/>
</dbReference>
<organism evidence="2 3">
    <name type="scientific">Papilio machaon</name>
    <name type="common">Old World swallowtail butterfly</name>
    <dbReference type="NCBI Taxonomy" id="76193"/>
    <lineage>
        <taxon>Eukaryota</taxon>
        <taxon>Metazoa</taxon>
        <taxon>Ecdysozoa</taxon>
        <taxon>Arthropoda</taxon>
        <taxon>Hexapoda</taxon>
        <taxon>Insecta</taxon>
        <taxon>Pterygota</taxon>
        <taxon>Neoptera</taxon>
        <taxon>Endopterygota</taxon>
        <taxon>Lepidoptera</taxon>
        <taxon>Glossata</taxon>
        <taxon>Ditrysia</taxon>
        <taxon>Papilionoidea</taxon>
        <taxon>Papilionidae</taxon>
        <taxon>Papilioninae</taxon>
        <taxon>Papilio</taxon>
    </lineage>
</organism>
<reference evidence="2 3" key="1">
    <citation type="journal article" date="2015" name="Nat. Commun.">
        <title>Outbred genome sequencing and CRISPR/Cas9 gene editing in butterflies.</title>
        <authorList>
            <person name="Li X."/>
            <person name="Fan D."/>
            <person name="Zhang W."/>
            <person name="Liu G."/>
            <person name="Zhang L."/>
            <person name="Zhao L."/>
            <person name="Fang X."/>
            <person name="Chen L."/>
            <person name="Dong Y."/>
            <person name="Chen Y."/>
            <person name="Ding Y."/>
            <person name="Zhao R."/>
            <person name="Feng M."/>
            <person name="Zhu Y."/>
            <person name="Feng Y."/>
            <person name="Jiang X."/>
            <person name="Zhu D."/>
            <person name="Xiang H."/>
            <person name="Feng X."/>
            <person name="Li S."/>
            <person name="Wang J."/>
            <person name="Zhang G."/>
            <person name="Kronforst M.R."/>
            <person name="Wang W."/>
        </authorList>
    </citation>
    <scope>NUCLEOTIDE SEQUENCE [LARGE SCALE GENOMIC DNA]</scope>
    <source>
        <strain evidence="2">Ya'a_city_454_Pm</strain>
        <tissue evidence="2">Whole body</tissue>
    </source>
</reference>
<name>A0A194RH00_PAPMA</name>
<dbReference type="Proteomes" id="UP000053240">
    <property type="component" value="Unassembled WGS sequence"/>
</dbReference>
<evidence type="ECO:0000256" key="1">
    <source>
        <dbReference type="SAM" id="MobiDB-lite"/>
    </source>
</evidence>
<gene>
    <name evidence="2" type="ORF">RR48_13954</name>
</gene>
<accession>A0A194RH00</accession>
<feature type="compositionally biased region" description="Low complexity" evidence="1">
    <location>
        <begin position="87"/>
        <end position="99"/>
    </location>
</feature>
<evidence type="ECO:0000313" key="2">
    <source>
        <dbReference type="EMBL" id="KPJ17098.1"/>
    </source>
</evidence>
<dbReference type="InParanoid" id="A0A194RH00"/>
<evidence type="ECO:0000313" key="3">
    <source>
        <dbReference type="Proteomes" id="UP000053240"/>
    </source>
</evidence>